<evidence type="ECO:0000256" key="8">
    <source>
        <dbReference type="ARBA" id="ARBA00023033"/>
    </source>
</evidence>
<dbReference type="AlphaFoldDB" id="A0A4Q2DPS1"/>
<comment type="similarity">
    <text evidence="3 10">Belongs to the cytochrome P450 family.</text>
</comment>
<keyword evidence="11" id="KW-0812">Transmembrane</keyword>
<dbReference type="GO" id="GO:0004497">
    <property type="term" value="F:monooxygenase activity"/>
    <property type="evidence" value="ECO:0007669"/>
    <property type="project" value="UniProtKB-KW"/>
</dbReference>
<keyword evidence="5 9" id="KW-0479">Metal-binding</keyword>
<evidence type="ECO:0000256" key="7">
    <source>
        <dbReference type="ARBA" id="ARBA00023004"/>
    </source>
</evidence>
<evidence type="ECO:0000256" key="2">
    <source>
        <dbReference type="ARBA" id="ARBA00005179"/>
    </source>
</evidence>
<dbReference type="CDD" id="cd11065">
    <property type="entry name" value="CYP64-like"/>
    <property type="match status" value="1"/>
</dbReference>
<evidence type="ECO:0008006" key="14">
    <source>
        <dbReference type="Google" id="ProtNLM"/>
    </source>
</evidence>
<comment type="caution">
    <text evidence="12">The sequence shown here is derived from an EMBL/GenBank/DDBJ whole genome shotgun (WGS) entry which is preliminary data.</text>
</comment>
<dbReference type="PANTHER" id="PTHR46300">
    <property type="entry name" value="P450, PUTATIVE (EUROFUNG)-RELATED-RELATED"/>
    <property type="match status" value="1"/>
</dbReference>
<evidence type="ECO:0000256" key="1">
    <source>
        <dbReference type="ARBA" id="ARBA00001971"/>
    </source>
</evidence>
<dbReference type="InterPro" id="IPR050364">
    <property type="entry name" value="Cytochrome_P450_fung"/>
</dbReference>
<name>A0A4Q2DPS1_9AGAR</name>
<sequence>MGTYIDILPVAILAIGALLYTLNSRRKPSLPLPPGPKGLPLVGNLFQVPSELEWIKYHEWSTELKTDILHLQIAGTHIIVLDNYEVAMDLLESRSSLYSGRPHLVMMMELMGWGFNFGFVDYGEQLTAETILSVAYGIQIQQENDPYVQLAEAANEGAIIAAVPGKFLVEAIPLLKYVPAWFPGASFKRKAREWYKLTRMMVEVPYADAKKRIESGNPAPSILLTNLQKIEEGVKDDAFTEDVLRNTVGALYSAGSDTTVSAMATCILGLLEHPEILKKAQEQIDAVVKPGHLPDLDDEPSLPYVTAIAKEALRWRDVIPLGVPHALSADDEYKGYRLPAGAIVLANGWAMLHDESIYANPFEFNPDRFIDPETGKIDYSRARDPAHACFGFGRRICPGRFMAFESLWLGIASLIATFDIEKPKEKVTLPSGEEVERTVELNHEYKSGLVVWVHFCSPL</sequence>
<proteinExistence type="inferred from homology"/>
<reference evidence="12 13" key="1">
    <citation type="submission" date="2019-01" db="EMBL/GenBank/DDBJ databases">
        <title>Draft genome sequence of Psathyrella aberdarensis IHI B618.</title>
        <authorList>
            <person name="Buettner E."/>
            <person name="Kellner H."/>
        </authorList>
    </citation>
    <scope>NUCLEOTIDE SEQUENCE [LARGE SCALE GENOMIC DNA]</scope>
    <source>
        <strain evidence="12 13">IHI B618</strain>
    </source>
</reference>
<accession>A0A4Q2DPS1</accession>
<evidence type="ECO:0000256" key="5">
    <source>
        <dbReference type="ARBA" id="ARBA00022723"/>
    </source>
</evidence>
<dbReference type="Proteomes" id="UP000290288">
    <property type="component" value="Unassembled WGS sequence"/>
</dbReference>
<dbReference type="EMBL" id="SDEE01000087">
    <property type="protein sequence ID" value="RXW22023.1"/>
    <property type="molecule type" value="Genomic_DNA"/>
</dbReference>
<dbReference type="GO" id="GO:0020037">
    <property type="term" value="F:heme binding"/>
    <property type="evidence" value="ECO:0007669"/>
    <property type="project" value="InterPro"/>
</dbReference>
<comment type="pathway">
    <text evidence="2">Secondary metabolite biosynthesis.</text>
</comment>
<evidence type="ECO:0000256" key="3">
    <source>
        <dbReference type="ARBA" id="ARBA00010617"/>
    </source>
</evidence>
<dbReference type="OrthoDB" id="2789670at2759"/>
<dbReference type="Gene3D" id="1.10.630.10">
    <property type="entry name" value="Cytochrome P450"/>
    <property type="match status" value="1"/>
</dbReference>
<dbReference type="InterPro" id="IPR001128">
    <property type="entry name" value="Cyt_P450"/>
</dbReference>
<dbReference type="PRINTS" id="PR00463">
    <property type="entry name" value="EP450I"/>
</dbReference>
<evidence type="ECO:0000256" key="6">
    <source>
        <dbReference type="ARBA" id="ARBA00023002"/>
    </source>
</evidence>
<keyword evidence="11" id="KW-0472">Membrane</keyword>
<keyword evidence="11" id="KW-1133">Transmembrane helix</keyword>
<dbReference type="InterPro" id="IPR017972">
    <property type="entry name" value="Cyt_P450_CS"/>
</dbReference>
<comment type="cofactor">
    <cofactor evidence="1 9">
        <name>heme</name>
        <dbReference type="ChEBI" id="CHEBI:30413"/>
    </cofactor>
</comment>
<feature type="transmembrane region" description="Helical" evidence="11">
    <location>
        <begin position="6"/>
        <end position="22"/>
    </location>
</feature>
<keyword evidence="4 9" id="KW-0349">Heme</keyword>
<dbReference type="PRINTS" id="PR00385">
    <property type="entry name" value="P450"/>
</dbReference>
<evidence type="ECO:0000313" key="12">
    <source>
        <dbReference type="EMBL" id="RXW22023.1"/>
    </source>
</evidence>
<evidence type="ECO:0000313" key="13">
    <source>
        <dbReference type="Proteomes" id="UP000290288"/>
    </source>
</evidence>
<keyword evidence="13" id="KW-1185">Reference proteome</keyword>
<evidence type="ECO:0000256" key="9">
    <source>
        <dbReference type="PIRSR" id="PIRSR602401-1"/>
    </source>
</evidence>
<dbReference type="InterPro" id="IPR036396">
    <property type="entry name" value="Cyt_P450_sf"/>
</dbReference>
<organism evidence="12 13">
    <name type="scientific">Candolleomyces aberdarensis</name>
    <dbReference type="NCBI Taxonomy" id="2316362"/>
    <lineage>
        <taxon>Eukaryota</taxon>
        <taxon>Fungi</taxon>
        <taxon>Dikarya</taxon>
        <taxon>Basidiomycota</taxon>
        <taxon>Agaricomycotina</taxon>
        <taxon>Agaricomycetes</taxon>
        <taxon>Agaricomycetidae</taxon>
        <taxon>Agaricales</taxon>
        <taxon>Agaricineae</taxon>
        <taxon>Psathyrellaceae</taxon>
        <taxon>Candolleomyces</taxon>
    </lineage>
</organism>
<dbReference type="STRING" id="2316362.A0A4Q2DPS1"/>
<dbReference type="PANTHER" id="PTHR46300:SF7">
    <property type="entry name" value="P450, PUTATIVE (EUROFUNG)-RELATED"/>
    <property type="match status" value="1"/>
</dbReference>
<dbReference type="SUPFAM" id="SSF48264">
    <property type="entry name" value="Cytochrome P450"/>
    <property type="match status" value="1"/>
</dbReference>
<protein>
    <recommendedName>
        <fullName evidence="14">Cytochrome P450</fullName>
    </recommendedName>
</protein>
<evidence type="ECO:0000256" key="11">
    <source>
        <dbReference type="SAM" id="Phobius"/>
    </source>
</evidence>
<evidence type="ECO:0000256" key="4">
    <source>
        <dbReference type="ARBA" id="ARBA00022617"/>
    </source>
</evidence>
<gene>
    <name evidence="12" type="ORF">EST38_g3855</name>
</gene>
<keyword evidence="7 9" id="KW-0408">Iron</keyword>
<dbReference type="PROSITE" id="PS00086">
    <property type="entry name" value="CYTOCHROME_P450"/>
    <property type="match status" value="1"/>
</dbReference>
<dbReference type="GO" id="GO:0005506">
    <property type="term" value="F:iron ion binding"/>
    <property type="evidence" value="ECO:0007669"/>
    <property type="project" value="InterPro"/>
</dbReference>
<dbReference type="GO" id="GO:0016705">
    <property type="term" value="F:oxidoreductase activity, acting on paired donors, with incorporation or reduction of molecular oxygen"/>
    <property type="evidence" value="ECO:0007669"/>
    <property type="project" value="InterPro"/>
</dbReference>
<keyword evidence="8 10" id="KW-0503">Monooxygenase</keyword>
<dbReference type="Pfam" id="PF00067">
    <property type="entry name" value="p450"/>
    <property type="match status" value="1"/>
</dbReference>
<feature type="binding site" description="axial binding residue" evidence="9">
    <location>
        <position position="397"/>
    </location>
    <ligand>
        <name>heme</name>
        <dbReference type="ChEBI" id="CHEBI:30413"/>
    </ligand>
    <ligandPart>
        <name>Fe</name>
        <dbReference type="ChEBI" id="CHEBI:18248"/>
    </ligandPart>
</feature>
<dbReference type="InterPro" id="IPR002401">
    <property type="entry name" value="Cyt_P450_E_grp-I"/>
</dbReference>
<evidence type="ECO:0000256" key="10">
    <source>
        <dbReference type="RuleBase" id="RU000461"/>
    </source>
</evidence>
<keyword evidence="6 10" id="KW-0560">Oxidoreductase</keyword>